<gene>
    <name evidence="1" type="ORF">MtrunA17_Chr8g0356481</name>
</gene>
<name>A0A396GJ87_MEDTR</name>
<dbReference type="AlphaFoldDB" id="A0A396GJ87"/>
<reference evidence="2" key="1">
    <citation type="journal article" date="2018" name="Nat. Plants">
        <title>Whole-genome landscape of Medicago truncatula symbiotic genes.</title>
        <authorList>
            <person name="Pecrix Y."/>
            <person name="Staton S.E."/>
            <person name="Sallet E."/>
            <person name="Lelandais-Briere C."/>
            <person name="Moreau S."/>
            <person name="Carrere S."/>
            <person name="Blein T."/>
            <person name="Jardinaud M.F."/>
            <person name="Latrasse D."/>
            <person name="Zouine M."/>
            <person name="Zahm M."/>
            <person name="Kreplak J."/>
            <person name="Mayjonade B."/>
            <person name="Satge C."/>
            <person name="Perez M."/>
            <person name="Cauet S."/>
            <person name="Marande W."/>
            <person name="Chantry-Darmon C."/>
            <person name="Lopez-Roques C."/>
            <person name="Bouchez O."/>
            <person name="Berard A."/>
            <person name="Debelle F."/>
            <person name="Munos S."/>
            <person name="Bendahmane A."/>
            <person name="Berges H."/>
            <person name="Niebel A."/>
            <person name="Buitink J."/>
            <person name="Frugier F."/>
            <person name="Benhamed M."/>
            <person name="Crespi M."/>
            <person name="Gouzy J."/>
            <person name="Gamas P."/>
        </authorList>
    </citation>
    <scope>NUCLEOTIDE SEQUENCE [LARGE SCALE GENOMIC DNA]</scope>
    <source>
        <strain evidence="2">cv. Jemalong A17</strain>
    </source>
</reference>
<evidence type="ECO:0000313" key="2">
    <source>
        <dbReference type="Proteomes" id="UP000265566"/>
    </source>
</evidence>
<sequence length="150" mass="17431">MGEFRLVGFKSLSHLSLICWYHTSFIVLYEDESRFTTFALYQLFFVQNDKVKNSETKCSRNERDVVGKMIRNWIGKKTLDSHISFVKHRSWKMLMDGLLEYEIWLKSSYLSAKFLGIAFHALVGFVSLKLLGSTPSILTIAVCNILYIMK</sequence>
<organism evidence="1 2">
    <name type="scientific">Medicago truncatula</name>
    <name type="common">Barrel medic</name>
    <name type="synonym">Medicago tribuloides</name>
    <dbReference type="NCBI Taxonomy" id="3880"/>
    <lineage>
        <taxon>Eukaryota</taxon>
        <taxon>Viridiplantae</taxon>
        <taxon>Streptophyta</taxon>
        <taxon>Embryophyta</taxon>
        <taxon>Tracheophyta</taxon>
        <taxon>Spermatophyta</taxon>
        <taxon>Magnoliopsida</taxon>
        <taxon>eudicotyledons</taxon>
        <taxon>Gunneridae</taxon>
        <taxon>Pentapetalae</taxon>
        <taxon>rosids</taxon>
        <taxon>fabids</taxon>
        <taxon>Fabales</taxon>
        <taxon>Fabaceae</taxon>
        <taxon>Papilionoideae</taxon>
        <taxon>50 kb inversion clade</taxon>
        <taxon>NPAAA clade</taxon>
        <taxon>Hologalegina</taxon>
        <taxon>IRL clade</taxon>
        <taxon>Trifolieae</taxon>
        <taxon>Medicago</taxon>
    </lineage>
</organism>
<dbReference type="EMBL" id="PSQE01000008">
    <property type="protein sequence ID" value="RHN40603.1"/>
    <property type="molecule type" value="Genomic_DNA"/>
</dbReference>
<dbReference type="Proteomes" id="UP000265566">
    <property type="component" value="Chromosome 8"/>
</dbReference>
<protein>
    <submittedName>
        <fullName evidence="1">Uncharacterized protein</fullName>
    </submittedName>
</protein>
<accession>A0A396GJ87</accession>
<comment type="caution">
    <text evidence="1">The sequence shown here is derived from an EMBL/GenBank/DDBJ whole genome shotgun (WGS) entry which is preliminary data.</text>
</comment>
<evidence type="ECO:0000313" key="1">
    <source>
        <dbReference type="EMBL" id="RHN40603.1"/>
    </source>
</evidence>
<proteinExistence type="predicted"/>
<dbReference type="Gramene" id="rna46770">
    <property type="protein sequence ID" value="RHN40603.1"/>
    <property type="gene ID" value="gene46770"/>
</dbReference>